<protein>
    <submittedName>
        <fullName evidence="3">Helicase-associated domain-containing protein</fullName>
    </submittedName>
</protein>
<dbReference type="AlphaFoldDB" id="A0A7M1SWT4"/>
<sequence length="763" mass="80147">MSTGVSSAPDLAEVLRSWDDARIASLLRHRPDLASPPPTSITALASRATARGSLARALGTLDSPTCVVAEALVLLQPGCTSEAVSSAVGAEAAPYLTILTELALVVSDGGTFRPVPGLAEAVGSHPLGLGPPLGELSVRADAGWPTTAHALTETMARAPDGARRMLEALTWGPPVGTVAHDIPAAARWLLDHHVLVRRSGTELVLPREVGIAARGGRLVRGLQGAPPLAEAPTRGEETVAAESVRAAETLLGQIDKALTAWGQEPPRVLRAGGVGVRELRQLASRISATSERAVLAVELATMLGLVGRIHDDDGTAWAPTVAAEEWAGEEIGERWADLVLGWIGWRRTPWLAGTRDDRGTLRSALGPALERHWAPVLRRRVLAAVAAWPPGSAPEVSAVRERLSWFSARSVPPETAVTAVLAEAGALGLTGAGAVTEAGRALLAAYGDEAERPSPADYQDERAQVRERLAQSFTAQLPPAVEDLILQGDLTGIVPGRPGRALAELLADAAEVESHGAAVTVRFTAGSIRRALERGDTAQELLERLRGVARQVPQPLEYLVHDTARTHGQVRVGAARSYVRVDEATAARLLGAPMLAGLGLRAIAPTVLIARAEPGELVAALRDAGANPVLEAADGTVVAVPVSRARAPHPAVDPDSQDAADGPDATDLDETVRHMRTGEERARRLLADRGTDVPEPPQVLEALRVAARSGTEVELVMAGPRGGTESRTVQPLTVDGGWVRVRDVRRDAEITVAPHRIVAVRPV</sequence>
<evidence type="ECO:0000256" key="1">
    <source>
        <dbReference type="SAM" id="MobiDB-lite"/>
    </source>
</evidence>
<proteinExistence type="predicted"/>
<evidence type="ECO:0000313" key="3">
    <source>
        <dbReference type="EMBL" id="QOR71497.1"/>
    </source>
</evidence>
<dbReference type="InterPro" id="IPR032830">
    <property type="entry name" value="XPB/Ssl2_N"/>
</dbReference>
<accession>A0A7M1SWT4</accession>
<gene>
    <name evidence="3" type="ORF">IM660_04185</name>
</gene>
<dbReference type="RefSeq" id="WP_193498157.1">
    <property type="nucleotide sequence ID" value="NZ_CP063169.1"/>
</dbReference>
<feature type="region of interest" description="Disordered" evidence="1">
    <location>
        <begin position="646"/>
        <end position="668"/>
    </location>
</feature>
<evidence type="ECO:0000313" key="4">
    <source>
        <dbReference type="Proteomes" id="UP000593758"/>
    </source>
</evidence>
<dbReference type="GO" id="GO:0004386">
    <property type="term" value="F:helicase activity"/>
    <property type="evidence" value="ECO:0007669"/>
    <property type="project" value="UniProtKB-KW"/>
</dbReference>
<reference evidence="3 4" key="1">
    <citation type="submission" date="2020-10" db="EMBL/GenBank/DDBJ databases">
        <title>Haloactinobacterium sp. RN3S43, a bacterium isolated from saline soil.</title>
        <authorList>
            <person name="Sun J.-Q."/>
        </authorList>
    </citation>
    <scope>NUCLEOTIDE SEQUENCE [LARGE SCALE GENOMIC DNA]</scope>
    <source>
        <strain evidence="3 4">RN3S43</strain>
    </source>
</reference>
<keyword evidence="3" id="KW-0347">Helicase</keyword>
<name>A0A7M1SWT4_9MICO</name>
<feature type="domain" description="Helicase XPB/Ssl2 N-terminal" evidence="2">
    <location>
        <begin position="484"/>
        <end position="604"/>
    </location>
</feature>
<dbReference type="Pfam" id="PF13625">
    <property type="entry name" value="Helicase_C_3"/>
    <property type="match status" value="1"/>
</dbReference>
<organism evidence="3 4">
    <name type="scientific">Ruania alkalisoli</name>
    <dbReference type="NCBI Taxonomy" id="2779775"/>
    <lineage>
        <taxon>Bacteria</taxon>
        <taxon>Bacillati</taxon>
        <taxon>Actinomycetota</taxon>
        <taxon>Actinomycetes</taxon>
        <taxon>Micrococcales</taxon>
        <taxon>Ruaniaceae</taxon>
        <taxon>Ruania</taxon>
    </lineage>
</organism>
<dbReference type="KEGG" id="halt:IM660_04185"/>
<keyword evidence="3" id="KW-0378">Hydrolase</keyword>
<dbReference type="Proteomes" id="UP000593758">
    <property type="component" value="Chromosome"/>
</dbReference>
<keyword evidence="3" id="KW-0547">Nucleotide-binding</keyword>
<keyword evidence="3" id="KW-0067">ATP-binding</keyword>
<dbReference type="EMBL" id="CP063169">
    <property type="protein sequence ID" value="QOR71497.1"/>
    <property type="molecule type" value="Genomic_DNA"/>
</dbReference>
<evidence type="ECO:0000259" key="2">
    <source>
        <dbReference type="Pfam" id="PF13625"/>
    </source>
</evidence>
<keyword evidence="4" id="KW-1185">Reference proteome</keyword>